<feature type="transmembrane region" description="Helical" evidence="6">
    <location>
        <begin position="270"/>
        <end position="294"/>
    </location>
</feature>
<keyword evidence="5 6" id="KW-0472">Membrane</keyword>
<proteinExistence type="predicted"/>
<keyword evidence="3 6" id="KW-0812">Transmembrane</keyword>
<keyword evidence="10" id="KW-1185">Reference proteome</keyword>
<keyword evidence="7" id="KW-0732">Signal</keyword>
<evidence type="ECO:0000313" key="9">
    <source>
        <dbReference type="EMBL" id="WPD17986.1"/>
    </source>
</evidence>
<evidence type="ECO:0000256" key="1">
    <source>
        <dbReference type="ARBA" id="ARBA00004651"/>
    </source>
</evidence>
<name>A0ABZ0QKG2_9FIRM</name>
<evidence type="ECO:0000256" key="5">
    <source>
        <dbReference type="ARBA" id="ARBA00023136"/>
    </source>
</evidence>
<evidence type="ECO:0000313" key="10">
    <source>
        <dbReference type="Proteomes" id="UP001304683"/>
    </source>
</evidence>
<organism evidence="9 10">
    <name type="scientific">Thermaerobacter composti</name>
    <dbReference type="NCBI Taxonomy" id="554949"/>
    <lineage>
        <taxon>Bacteria</taxon>
        <taxon>Bacillati</taxon>
        <taxon>Bacillota</taxon>
        <taxon>Clostridia</taxon>
        <taxon>Eubacteriales</taxon>
        <taxon>Clostridiales Family XVII. Incertae Sedis</taxon>
        <taxon>Thermaerobacter</taxon>
    </lineage>
</organism>
<dbReference type="EMBL" id="CP132508">
    <property type="protein sequence ID" value="WPD17986.1"/>
    <property type="molecule type" value="Genomic_DNA"/>
</dbReference>
<reference evidence="9 10" key="1">
    <citation type="submission" date="2023-08" db="EMBL/GenBank/DDBJ databases">
        <title>Genome sequence of Thermaerobacter compostii strain Ins1, a spore-forming filamentous bacterium isolated from a deep geothermal reservoir.</title>
        <authorList>
            <person name="Bregnard D."/>
            <person name="Gonzalez D."/>
            <person name="Junier P."/>
        </authorList>
    </citation>
    <scope>NUCLEOTIDE SEQUENCE [LARGE SCALE GENOMIC DNA]</scope>
    <source>
        <strain evidence="9 10">Ins1</strain>
    </source>
</reference>
<keyword evidence="2" id="KW-1003">Cell membrane</keyword>
<evidence type="ECO:0000256" key="4">
    <source>
        <dbReference type="ARBA" id="ARBA00022989"/>
    </source>
</evidence>
<gene>
    <name evidence="9" type="ORF">Q5761_06190</name>
</gene>
<keyword evidence="4 6" id="KW-1133">Transmembrane helix</keyword>
<evidence type="ECO:0000256" key="6">
    <source>
        <dbReference type="SAM" id="Phobius"/>
    </source>
</evidence>
<evidence type="ECO:0000256" key="3">
    <source>
        <dbReference type="ARBA" id="ARBA00022692"/>
    </source>
</evidence>
<feature type="domain" description="Type II secretion system protein GspF" evidence="8">
    <location>
        <begin position="163"/>
        <end position="289"/>
    </location>
</feature>
<dbReference type="InterPro" id="IPR018076">
    <property type="entry name" value="T2SS_GspF_dom"/>
</dbReference>
<protein>
    <submittedName>
        <fullName evidence="9">Type II secretion system F family protein</fullName>
    </submittedName>
</protein>
<dbReference type="PANTHER" id="PTHR35007:SF2">
    <property type="entry name" value="PILUS ASSEMBLE PROTEIN"/>
    <property type="match status" value="1"/>
</dbReference>
<dbReference type="PANTHER" id="PTHR35007">
    <property type="entry name" value="INTEGRAL MEMBRANE PROTEIN-RELATED"/>
    <property type="match status" value="1"/>
</dbReference>
<dbReference type="Pfam" id="PF00482">
    <property type="entry name" value="T2SSF"/>
    <property type="match status" value="1"/>
</dbReference>
<evidence type="ECO:0000256" key="2">
    <source>
        <dbReference type="ARBA" id="ARBA00022475"/>
    </source>
</evidence>
<accession>A0ABZ0QKG2</accession>
<sequence length="301" mass="32600">MTGWLVAVLVAMSAGAAAGWAVHRGPGVLPAGVRWLRTRIDGRGLPRPARPAWASWIERWPWPARPPADVDLVLLVRRAGWHRIVGDDGLGWICRALGVAAWTGAASGACLAVVVAATTGFRHAGWWLLPGVGFLAGRRVFLACLEAAGRRRAARVRAGLPGWLEDVALAARGGLSLRQAVEVANDVGHGPLVDDAREAFARVRAGEPLRRPLQELARLYPDPAVTVALRTLVEAEARGLPLAQTLDDQIRLMRALAARRLQRQADGLPFWLTVVTMGLLLPPVLIVVLLPNVLQFLRLYR</sequence>
<feature type="chain" id="PRO_5045780963" evidence="7">
    <location>
        <begin position="17"/>
        <end position="301"/>
    </location>
</feature>
<dbReference type="RefSeq" id="WP_318749914.1">
    <property type="nucleotide sequence ID" value="NZ_CP132508.1"/>
</dbReference>
<evidence type="ECO:0000256" key="7">
    <source>
        <dbReference type="SAM" id="SignalP"/>
    </source>
</evidence>
<feature type="signal peptide" evidence="7">
    <location>
        <begin position="1"/>
        <end position="16"/>
    </location>
</feature>
<dbReference type="Proteomes" id="UP001304683">
    <property type="component" value="Chromosome"/>
</dbReference>
<comment type="subcellular location">
    <subcellularLocation>
        <location evidence="1">Cell membrane</location>
        <topology evidence="1">Multi-pass membrane protein</topology>
    </subcellularLocation>
</comment>
<evidence type="ECO:0000259" key="8">
    <source>
        <dbReference type="Pfam" id="PF00482"/>
    </source>
</evidence>